<dbReference type="AlphaFoldDB" id="A0A068R525"/>
<evidence type="ECO:0000313" key="2">
    <source>
        <dbReference type="Proteomes" id="UP000032735"/>
    </source>
</evidence>
<gene>
    <name evidence="1" type="ORF">XPG1_1555</name>
</gene>
<dbReference type="KEGG" id="xpo:XPG1_1555"/>
<sequence>MPQDLNHGVHNRQQWVAAALGGEPVAGYVAGDKDPMLTWVHPKTDKILLAQDAKVEPKPLPVEPAVALPPIGADNSCFSVPHILLTQWLHRWRSSCAHFRGEHAPWR</sequence>
<dbReference type="HOGENOM" id="CLU_2209026_0_0_6"/>
<protein>
    <submittedName>
        <fullName evidence="1">Uncharacterized protein</fullName>
    </submittedName>
</protein>
<organism evidence="1 2">
    <name type="scientific">Xenorhabdus poinarii G6</name>
    <dbReference type="NCBI Taxonomy" id="1354304"/>
    <lineage>
        <taxon>Bacteria</taxon>
        <taxon>Pseudomonadati</taxon>
        <taxon>Pseudomonadota</taxon>
        <taxon>Gammaproteobacteria</taxon>
        <taxon>Enterobacterales</taxon>
        <taxon>Morganellaceae</taxon>
        <taxon>Xenorhabdus</taxon>
    </lineage>
</organism>
<reference evidence="1 2" key="1">
    <citation type="submission" date="2013-07" db="EMBL/GenBank/DDBJ databases">
        <authorList>
            <person name="Genoscope - CEA"/>
        </authorList>
    </citation>
    <scope>NUCLEOTIDE SEQUENCE [LARGE SCALE GENOMIC DNA]</scope>
    <source>
        <strain evidence="1 2">G6</strain>
    </source>
</reference>
<evidence type="ECO:0000313" key="1">
    <source>
        <dbReference type="EMBL" id="CDG21210.1"/>
    </source>
</evidence>
<dbReference type="Proteomes" id="UP000032735">
    <property type="component" value="Chromosome"/>
</dbReference>
<keyword evidence="2" id="KW-1185">Reference proteome</keyword>
<accession>A0A068R525</accession>
<proteinExistence type="predicted"/>
<name>A0A068R525_9GAMM</name>
<dbReference type="EMBL" id="FO704551">
    <property type="protein sequence ID" value="CDG21210.1"/>
    <property type="molecule type" value="Genomic_DNA"/>
</dbReference>